<dbReference type="InterPro" id="IPR047055">
    <property type="entry name" value="MotA-like"/>
</dbReference>
<sequence>MDIASLLGVGLCFIFMILSIVFSAGITGVKYFLDAPSAMITFGGAFMAVLGSRSMPSFMSGLKSYTLIFKMPTDDTKSVIKKIIDLSNTARKEGLLALEEAAGSLEDAFMKKGVMLIVDGTEPELVKSILEAEIDAMAERHKENYSFFGDVAGMGPSWGMIGTLLGLVLMLQNMSDPSSIGPSMAVALITTFYGSVLANWFCYPAENKLKARSNAEYMTKSIIIEGLLSIQAGENPRVTEEKLKSFLSPADRSAYEAENGTGDGGGE</sequence>
<feature type="domain" description="MotA/TolQ/ExbB proton channel" evidence="9">
    <location>
        <begin position="104"/>
        <end position="217"/>
    </location>
</feature>
<accession>A0A1D9P2N0</accession>
<dbReference type="PANTHER" id="PTHR30433">
    <property type="entry name" value="CHEMOTAXIS PROTEIN MOTA"/>
    <property type="match status" value="1"/>
</dbReference>
<keyword evidence="11" id="KW-1185">Reference proteome</keyword>
<evidence type="ECO:0000256" key="4">
    <source>
        <dbReference type="ARBA" id="ARBA00022475"/>
    </source>
</evidence>
<evidence type="ECO:0000256" key="2">
    <source>
        <dbReference type="ARBA" id="ARBA00008038"/>
    </source>
</evidence>
<dbReference type="GO" id="GO:0006935">
    <property type="term" value="P:chemotaxis"/>
    <property type="evidence" value="ECO:0007669"/>
    <property type="project" value="InterPro"/>
</dbReference>
<keyword evidence="6 8" id="KW-1133">Transmembrane helix</keyword>
<dbReference type="AlphaFoldDB" id="A0A1D9P2N0"/>
<comment type="similarity">
    <text evidence="2">Belongs to the MotA family.</text>
</comment>
<evidence type="ECO:0000256" key="8">
    <source>
        <dbReference type="SAM" id="Phobius"/>
    </source>
</evidence>
<dbReference type="Pfam" id="PF01618">
    <property type="entry name" value="MotA_ExbB"/>
    <property type="match status" value="1"/>
</dbReference>
<keyword evidence="3" id="KW-0813">Transport</keyword>
<keyword evidence="7 8" id="KW-0472">Membrane</keyword>
<dbReference type="PROSITE" id="PS01307">
    <property type="entry name" value="MOTA"/>
    <property type="match status" value="1"/>
</dbReference>
<evidence type="ECO:0000313" key="10">
    <source>
        <dbReference type="EMBL" id="AOZ96465.1"/>
    </source>
</evidence>
<dbReference type="PANTHER" id="PTHR30433:SF2">
    <property type="entry name" value="MOTILITY PROTEIN A"/>
    <property type="match status" value="1"/>
</dbReference>
<feature type="transmembrane region" description="Helical" evidence="8">
    <location>
        <begin position="33"/>
        <end position="50"/>
    </location>
</feature>
<evidence type="ECO:0000259" key="9">
    <source>
        <dbReference type="Pfam" id="PF01618"/>
    </source>
</evidence>
<reference evidence="10" key="5">
    <citation type="journal article" date="2022" name="Genomics">
        <title>Genomic architecture of three newly isolated unclassified Butyrivibrio species elucidate their potential role in the rumen ecosystem.</title>
        <authorList>
            <person name="Sengupta K."/>
            <person name="Hivarkar S.S."/>
            <person name="Palevich N."/>
            <person name="Chaudhary P.P."/>
            <person name="Dhakephalkar P.K."/>
            <person name="Dagar S.S."/>
        </authorList>
    </citation>
    <scope>NUCLEOTIDE SEQUENCE</scope>
    <source>
        <strain evidence="10">MB2003</strain>
    </source>
</reference>
<dbReference type="GO" id="GO:0005886">
    <property type="term" value="C:plasma membrane"/>
    <property type="evidence" value="ECO:0007669"/>
    <property type="project" value="UniProtKB-SubCell"/>
</dbReference>
<proteinExistence type="inferred from homology"/>
<reference evidence="10" key="3">
    <citation type="journal article" date="2019" name="Appl. Environ. Microbiol.">
        <title>Butyrivibrio hungatei MB2003 Competes Effectively for Soluble Sugars Released by Butyrivibrio proteoclasticus B316(T) during Growth on Xylan or Pectin.</title>
        <authorList>
            <person name="Palevich N."/>
            <person name="Kelly W.J."/>
            <person name="Ganesh S."/>
            <person name="Rakonjac J."/>
            <person name="Attwood G.T."/>
        </authorList>
    </citation>
    <scope>NUCLEOTIDE SEQUENCE</scope>
    <source>
        <strain evidence="10">MB2003</strain>
    </source>
</reference>
<gene>
    <name evidence="10" type="ORF">bhn_I1432</name>
</gene>
<feature type="transmembrane region" description="Helical" evidence="8">
    <location>
        <begin position="183"/>
        <end position="203"/>
    </location>
</feature>
<keyword evidence="10" id="KW-0969">Cilium</keyword>
<evidence type="ECO:0000256" key="5">
    <source>
        <dbReference type="ARBA" id="ARBA00022692"/>
    </source>
</evidence>
<dbReference type="InterPro" id="IPR000540">
    <property type="entry name" value="Flag_MotA_CS"/>
</dbReference>
<feature type="transmembrane region" description="Helical" evidence="8">
    <location>
        <begin position="147"/>
        <end position="171"/>
    </location>
</feature>
<dbReference type="InterPro" id="IPR002898">
    <property type="entry name" value="MotA_ExbB_proton_chnl"/>
</dbReference>
<keyword evidence="10" id="KW-0282">Flagellum</keyword>
<evidence type="ECO:0000256" key="3">
    <source>
        <dbReference type="ARBA" id="ARBA00022448"/>
    </source>
</evidence>
<dbReference type="OrthoDB" id="9806929at2"/>
<name>A0A1D9P2N0_9FIRM</name>
<reference evidence="10" key="4">
    <citation type="journal article" date="2019" name="Appl. Environ. Microbiol.">
        <title>Comparative Genomics of Rumen Butyrivibrio spp. Uncovers a Continuum of Polysaccharide-Degrading Capabilities.</title>
        <authorList>
            <person name="Palevich N."/>
            <person name="Kelly W.J."/>
            <person name="Leahy S.C."/>
            <person name="Denman S."/>
            <person name="Altermann E."/>
            <person name="Rakonjac J."/>
            <person name="Attwood G.T."/>
        </authorList>
    </citation>
    <scope>NUCLEOTIDE SEQUENCE</scope>
    <source>
        <strain evidence="10">MB2003</strain>
    </source>
</reference>
<dbReference type="EMBL" id="CP017831">
    <property type="protein sequence ID" value="AOZ96465.1"/>
    <property type="molecule type" value="Genomic_DNA"/>
</dbReference>
<protein>
    <submittedName>
        <fullName evidence="10">Flagellar motor protein MotA</fullName>
    </submittedName>
</protein>
<dbReference type="Proteomes" id="UP000179284">
    <property type="component" value="Chromosome I"/>
</dbReference>
<keyword evidence="4" id="KW-1003">Cell membrane</keyword>
<dbReference type="RefSeq" id="WP_071176154.1">
    <property type="nucleotide sequence ID" value="NZ_CP017831.1"/>
</dbReference>
<dbReference type="GO" id="GO:0071978">
    <property type="term" value="P:bacterial-type flagellum-dependent swarming motility"/>
    <property type="evidence" value="ECO:0007669"/>
    <property type="project" value="InterPro"/>
</dbReference>
<evidence type="ECO:0000313" key="11">
    <source>
        <dbReference type="Proteomes" id="UP000179284"/>
    </source>
</evidence>
<keyword evidence="10" id="KW-0966">Cell projection</keyword>
<organism evidence="10 11">
    <name type="scientific">Butyrivibrio hungatei</name>
    <dbReference type="NCBI Taxonomy" id="185008"/>
    <lineage>
        <taxon>Bacteria</taxon>
        <taxon>Bacillati</taxon>
        <taxon>Bacillota</taxon>
        <taxon>Clostridia</taxon>
        <taxon>Lachnospirales</taxon>
        <taxon>Lachnospiraceae</taxon>
        <taxon>Butyrivibrio</taxon>
    </lineage>
</organism>
<evidence type="ECO:0000256" key="7">
    <source>
        <dbReference type="ARBA" id="ARBA00023136"/>
    </source>
</evidence>
<reference evidence="10" key="2">
    <citation type="journal article" date="2018" name="Nat. Biotechnol.">
        <title>Cultivation and sequencing of rumen microbiome members from the Hungate1000 Collection.</title>
        <authorList>
            <consortium name="Hungate1000 project collaborators"/>
            <person name="Seshadri R."/>
            <person name="Leahy S.C."/>
            <person name="Attwood G.T."/>
            <person name="Teh K.H."/>
            <person name="Lambie S.C."/>
            <person name="Cookson A.L."/>
            <person name="Eloe-Fadrosh E.A."/>
            <person name="Pavlopoulos G.A."/>
            <person name="Hadjithomas M."/>
            <person name="Varghese N.J."/>
            <person name="Paez-Espino D."/>
            <person name="Perry R."/>
            <person name="Henderson G."/>
            <person name="Creevey C.J."/>
            <person name="Terrapon N."/>
            <person name="Lapebie P."/>
            <person name="Drula E."/>
            <person name="Lombard V."/>
            <person name="Rubin E."/>
            <person name="Kyrpides N.C."/>
            <person name="Henrissat B."/>
            <person name="Woyke T."/>
            <person name="Ivanova N.N."/>
            <person name="Kelly W.J."/>
        </authorList>
    </citation>
    <scope>NUCLEOTIDE SEQUENCE</scope>
    <source>
        <strain evidence="10">MB2003</strain>
    </source>
</reference>
<comment type="subcellular location">
    <subcellularLocation>
        <location evidence="1">Cell membrane</location>
        <topology evidence="1">Multi-pass membrane protein</topology>
    </subcellularLocation>
</comment>
<dbReference type="KEGG" id="bhu:bhn_I1432"/>
<reference evidence="10" key="1">
    <citation type="journal article" date="2017" name="Stand. Genomic Sci.">
        <title>The complete genome sequence of the rumen bacterium Butyrivibrio hungatei MB2003.</title>
        <authorList>
            <person name="Palevich N."/>
            <person name="Kelly W.J."/>
            <person name="Leahy S.C."/>
            <person name="Altermann E."/>
            <person name="Rakonjac J."/>
            <person name="Attwood G.T."/>
        </authorList>
    </citation>
    <scope>NUCLEOTIDE SEQUENCE</scope>
    <source>
        <strain evidence="10">MB2003</strain>
    </source>
</reference>
<keyword evidence="5 8" id="KW-0812">Transmembrane</keyword>
<evidence type="ECO:0000256" key="6">
    <source>
        <dbReference type="ARBA" id="ARBA00022989"/>
    </source>
</evidence>
<evidence type="ECO:0000256" key="1">
    <source>
        <dbReference type="ARBA" id="ARBA00004651"/>
    </source>
</evidence>